<proteinExistence type="predicted"/>
<evidence type="ECO:0000313" key="2">
    <source>
        <dbReference type="Proteomes" id="UP001217089"/>
    </source>
</evidence>
<evidence type="ECO:0000313" key="1">
    <source>
        <dbReference type="EMBL" id="KAJ8297613.1"/>
    </source>
</evidence>
<reference evidence="1 2" key="1">
    <citation type="submission" date="2022-12" db="EMBL/GenBank/DDBJ databases">
        <title>Chromosome-level genome of Tegillarca granosa.</title>
        <authorList>
            <person name="Kim J."/>
        </authorList>
    </citation>
    <scope>NUCLEOTIDE SEQUENCE [LARGE SCALE GENOMIC DNA]</scope>
    <source>
        <strain evidence="1">Teg-2019</strain>
        <tissue evidence="1">Adductor muscle</tissue>
    </source>
</reference>
<sequence>MNGDVCVVDDYCSVVIIDKDGQLRCKYPVSDKSTNNHGYCYGIACDKLGNVLISDMDNNRIHQLDKDGNFVQFVLTKLDGIFRPYGLSIDKKGQLWVCNDSGNEVRVYKYRS</sequence>
<accession>A0ABQ9E2U9</accession>
<dbReference type="SUPFAM" id="SSF63825">
    <property type="entry name" value="YWTD domain"/>
    <property type="match status" value="1"/>
</dbReference>
<dbReference type="EMBL" id="JARBDR010000923">
    <property type="protein sequence ID" value="KAJ8297613.1"/>
    <property type="molecule type" value="Genomic_DNA"/>
</dbReference>
<dbReference type="Gene3D" id="2.120.10.30">
    <property type="entry name" value="TolB, C-terminal domain"/>
    <property type="match status" value="1"/>
</dbReference>
<protein>
    <submittedName>
        <fullName evidence="1">Uncharacterized protein</fullName>
    </submittedName>
</protein>
<keyword evidence="2" id="KW-1185">Reference proteome</keyword>
<organism evidence="1 2">
    <name type="scientific">Tegillarca granosa</name>
    <name type="common">Malaysian cockle</name>
    <name type="synonym">Anadara granosa</name>
    <dbReference type="NCBI Taxonomy" id="220873"/>
    <lineage>
        <taxon>Eukaryota</taxon>
        <taxon>Metazoa</taxon>
        <taxon>Spiralia</taxon>
        <taxon>Lophotrochozoa</taxon>
        <taxon>Mollusca</taxon>
        <taxon>Bivalvia</taxon>
        <taxon>Autobranchia</taxon>
        <taxon>Pteriomorphia</taxon>
        <taxon>Arcoida</taxon>
        <taxon>Arcoidea</taxon>
        <taxon>Arcidae</taxon>
        <taxon>Tegillarca</taxon>
    </lineage>
</organism>
<name>A0ABQ9E2U9_TEGGR</name>
<dbReference type="Proteomes" id="UP001217089">
    <property type="component" value="Unassembled WGS sequence"/>
</dbReference>
<gene>
    <name evidence="1" type="ORF">KUTeg_024144</name>
</gene>
<comment type="caution">
    <text evidence="1">The sequence shown here is derived from an EMBL/GenBank/DDBJ whole genome shotgun (WGS) entry which is preliminary data.</text>
</comment>
<dbReference type="InterPro" id="IPR011042">
    <property type="entry name" value="6-blade_b-propeller_TolB-like"/>
</dbReference>